<dbReference type="EMBL" id="UGPP01000001">
    <property type="protein sequence ID" value="STY70942.1"/>
    <property type="molecule type" value="Genomic_DNA"/>
</dbReference>
<proteinExistence type="predicted"/>
<dbReference type="InterPro" id="IPR018060">
    <property type="entry name" value="HTH_AraC"/>
</dbReference>
<dbReference type="InterPro" id="IPR020449">
    <property type="entry name" value="Tscrpt_reg_AraC-type_HTH"/>
</dbReference>
<dbReference type="Gene3D" id="2.60.120.10">
    <property type="entry name" value="Jelly Rolls"/>
    <property type="match status" value="1"/>
</dbReference>
<reference evidence="5 6" key="1">
    <citation type="submission" date="2018-06" db="EMBL/GenBank/DDBJ databases">
        <authorList>
            <consortium name="Pathogen Informatics"/>
            <person name="Doyle S."/>
        </authorList>
    </citation>
    <scope>NUCLEOTIDE SEQUENCE [LARGE SCALE GENOMIC DNA]</scope>
    <source>
        <strain evidence="5 6">NCTC10571</strain>
    </source>
</reference>
<dbReference type="PROSITE" id="PS00041">
    <property type="entry name" value="HTH_ARAC_FAMILY_1"/>
    <property type="match status" value="1"/>
</dbReference>
<dbReference type="SUPFAM" id="SSF51215">
    <property type="entry name" value="Regulatory protein AraC"/>
    <property type="match status" value="1"/>
</dbReference>
<gene>
    <name evidence="5" type="primary">araC_4</name>
    <name evidence="5" type="ORF">NCTC10571_01092</name>
</gene>
<organism evidence="5 6">
    <name type="scientific">Megamonas hypermegale</name>
    <dbReference type="NCBI Taxonomy" id="158847"/>
    <lineage>
        <taxon>Bacteria</taxon>
        <taxon>Bacillati</taxon>
        <taxon>Bacillota</taxon>
        <taxon>Negativicutes</taxon>
        <taxon>Selenomonadales</taxon>
        <taxon>Selenomonadaceae</taxon>
        <taxon>Megamonas</taxon>
    </lineage>
</organism>
<dbReference type="Pfam" id="PF02311">
    <property type="entry name" value="AraC_binding"/>
    <property type="match status" value="1"/>
</dbReference>
<dbReference type="InterPro" id="IPR003313">
    <property type="entry name" value="AraC-bd"/>
</dbReference>
<name>A0A378NRG0_9FIRM</name>
<evidence type="ECO:0000313" key="5">
    <source>
        <dbReference type="EMBL" id="STY70942.1"/>
    </source>
</evidence>
<keyword evidence="2" id="KW-0238">DNA-binding</keyword>
<evidence type="ECO:0000259" key="4">
    <source>
        <dbReference type="PROSITE" id="PS01124"/>
    </source>
</evidence>
<dbReference type="InterPro" id="IPR014710">
    <property type="entry name" value="RmlC-like_jellyroll"/>
</dbReference>
<dbReference type="Proteomes" id="UP000255234">
    <property type="component" value="Unassembled WGS sequence"/>
</dbReference>
<dbReference type="InterPro" id="IPR009057">
    <property type="entry name" value="Homeodomain-like_sf"/>
</dbReference>
<protein>
    <submittedName>
        <fullName evidence="5">Arabinose operon regulatory protein</fullName>
    </submittedName>
</protein>
<keyword evidence="1" id="KW-0805">Transcription regulation</keyword>
<sequence>MKEYKETQHSIHYKSLSDLSFYSAGYEKCKPSYSYGPKYRNYQLIHFVLSGEGTLHINEQTFNLKQGDAFLIPSGKISYYKASATNPWCYTWISFLGINSQNYIYQMMKKTDDIYIIHNLDITKYKTLIDEIINLQENNVIHYLKANSLLFLILAQLFEDINLSENQMQTKSLANDLKFYFDVNYAEKLILKDIAKKFGIHPNYLTRIFHEKFHLSPKQYIMQLKLKKARSLLITTELSISIIASSLGFDDQLAFSRTFKKEFSISPSMYRKYYAEK</sequence>
<dbReference type="Pfam" id="PF12833">
    <property type="entry name" value="HTH_18"/>
    <property type="match status" value="1"/>
</dbReference>
<dbReference type="CDD" id="cd06986">
    <property type="entry name" value="cupin_MmsR-like_N"/>
    <property type="match status" value="1"/>
</dbReference>
<dbReference type="GO" id="GO:0003700">
    <property type="term" value="F:DNA-binding transcription factor activity"/>
    <property type="evidence" value="ECO:0007669"/>
    <property type="project" value="InterPro"/>
</dbReference>
<dbReference type="SUPFAM" id="SSF46689">
    <property type="entry name" value="Homeodomain-like"/>
    <property type="match status" value="2"/>
</dbReference>
<dbReference type="AlphaFoldDB" id="A0A378NRG0"/>
<evidence type="ECO:0000256" key="1">
    <source>
        <dbReference type="ARBA" id="ARBA00023015"/>
    </source>
</evidence>
<dbReference type="InterPro" id="IPR018062">
    <property type="entry name" value="HTH_AraC-typ_CS"/>
</dbReference>
<keyword evidence="3" id="KW-0804">Transcription</keyword>
<dbReference type="InterPro" id="IPR037923">
    <property type="entry name" value="HTH-like"/>
</dbReference>
<dbReference type="GO" id="GO:0043565">
    <property type="term" value="F:sequence-specific DNA binding"/>
    <property type="evidence" value="ECO:0007669"/>
    <property type="project" value="InterPro"/>
</dbReference>
<dbReference type="PROSITE" id="PS01124">
    <property type="entry name" value="HTH_ARAC_FAMILY_2"/>
    <property type="match status" value="1"/>
</dbReference>
<evidence type="ECO:0000313" key="6">
    <source>
        <dbReference type="Proteomes" id="UP000255234"/>
    </source>
</evidence>
<evidence type="ECO:0000256" key="2">
    <source>
        <dbReference type="ARBA" id="ARBA00023125"/>
    </source>
</evidence>
<dbReference type="RefSeq" id="WP_115151361.1">
    <property type="nucleotide sequence ID" value="NZ_UGPP01000001.1"/>
</dbReference>
<dbReference type="Gene3D" id="1.10.10.60">
    <property type="entry name" value="Homeodomain-like"/>
    <property type="match status" value="2"/>
</dbReference>
<dbReference type="PRINTS" id="PR00032">
    <property type="entry name" value="HTHARAC"/>
</dbReference>
<feature type="domain" description="HTH araC/xylS-type" evidence="4">
    <location>
        <begin position="175"/>
        <end position="273"/>
    </location>
</feature>
<dbReference type="PANTHER" id="PTHR43280:SF30">
    <property type="entry name" value="MMSAB OPERON REGULATORY PROTEIN"/>
    <property type="match status" value="1"/>
</dbReference>
<accession>A0A378NRG0</accession>
<dbReference type="PANTHER" id="PTHR43280">
    <property type="entry name" value="ARAC-FAMILY TRANSCRIPTIONAL REGULATOR"/>
    <property type="match status" value="1"/>
</dbReference>
<dbReference type="SMART" id="SM00342">
    <property type="entry name" value="HTH_ARAC"/>
    <property type="match status" value="1"/>
</dbReference>
<evidence type="ECO:0000256" key="3">
    <source>
        <dbReference type="ARBA" id="ARBA00023163"/>
    </source>
</evidence>